<evidence type="ECO:0000256" key="3">
    <source>
        <dbReference type="ARBA" id="ARBA00013368"/>
    </source>
</evidence>
<evidence type="ECO:0000259" key="5">
    <source>
        <dbReference type="Pfam" id="PF13476"/>
    </source>
</evidence>
<dbReference type="PANTHER" id="PTHR32114:SF2">
    <property type="entry name" value="ABC TRANSPORTER ABCH.3"/>
    <property type="match status" value="1"/>
</dbReference>
<comment type="caution">
    <text evidence="6">The sequence shown here is derived from an EMBL/GenBank/DDBJ whole genome shotgun (WGS) entry which is preliminary data.</text>
</comment>
<feature type="domain" description="Rad50/SbcC-type AAA" evidence="5">
    <location>
        <begin position="5"/>
        <end position="234"/>
    </location>
</feature>
<dbReference type="EMBL" id="BMDD01000002">
    <property type="protein sequence ID" value="GGH76762.1"/>
    <property type="molecule type" value="Genomic_DNA"/>
</dbReference>
<name>A0ABQ1ZU21_9BACL</name>
<evidence type="ECO:0000256" key="4">
    <source>
        <dbReference type="SAM" id="Coils"/>
    </source>
</evidence>
<dbReference type="RefSeq" id="WP_172242845.1">
    <property type="nucleotide sequence ID" value="NZ_BMDD01000002.1"/>
</dbReference>
<dbReference type="Pfam" id="PF13476">
    <property type="entry name" value="AAA_23"/>
    <property type="match status" value="1"/>
</dbReference>
<accession>A0ABQ1ZU21</accession>
<evidence type="ECO:0000313" key="7">
    <source>
        <dbReference type="Proteomes" id="UP000605427"/>
    </source>
</evidence>
<keyword evidence="6" id="KW-0067">ATP-binding</keyword>
<protein>
    <recommendedName>
        <fullName evidence="3">Nuclease SbcCD subunit C</fullName>
    </recommendedName>
</protein>
<keyword evidence="4" id="KW-0175">Coiled coil</keyword>
<proteinExistence type="inferred from homology"/>
<comment type="subunit">
    <text evidence="2">Heterodimer of SbcC and SbcD.</text>
</comment>
<gene>
    <name evidence="6" type="ORF">GCM10007362_19500</name>
</gene>
<reference evidence="7" key="1">
    <citation type="journal article" date="2019" name="Int. J. Syst. Evol. Microbiol.">
        <title>The Global Catalogue of Microorganisms (GCM) 10K type strain sequencing project: providing services to taxonomists for standard genome sequencing and annotation.</title>
        <authorList>
            <consortium name="The Broad Institute Genomics Platform"/>
            <consortium name="The Broad Institute Genome Sequencing Center for Infectious Disease"/>
            <person name="Wu L."/>
            <person name="Ma J."/>
        </authorList>
    </citation>
    <scope>NUCLEOTIDE SEQUENCE [LARGE SCALE GENOMIC DNA]</scope>
    <source>
        <strain evidence="7">CCM 8702</strain>
    </source>
</reference>
<evidence type="ECO:0000313" key="6">
    <source>
        <dbReference type="EMBL" id="GGH76762.1"/>
    </source>
</evidence>
<dbReference type="InterPro" id="IPR027417">
    <property type="entry name" value="P-loop_NTPase"/>
</dbReference>
<feature type="coiled-coil region" evidence="4">
    <location>
        <begin position="405"/>
        <end position="466"/>
    </location>
</feature>
<evidence type="ECO:0000256" key="1">
    <source>
        <dbReference type="ARBA" id="ARBA00006930"/>
    </source>
</evidence>
<sequence length="652" mass="74442">MLLKSLKLKDFRQFKGEQFITFADDPVQNVTVIMGDNGAGKTTLAQAFTWCLYGETSFKDKVLLCRSTSSQMLPGQLEKVRAELTLIHKNTEYTIISEQNYKKTDKIDKPVESVGQREATIIFKKDGQQEYVKTSQRDGRLKEILPEELARYFFFDGENIKDMGDDLSQGKGTEFARAVRSLLGLDAFTAAIDHLNKTIKSYKPNSGANLMIEQYNQQIEDLDKEIDKIEKRLEDIRKQEVPMDAKIIELQTLIEKNKASEQLAANRKKLLTRHEALEASKSRNIGELLSVFKQAPAYFSKKMMKDSLHLVQDAGKLDKSVPFVRAETIKYLLERNRCICGTELSIGSDTYAELNSLFNYVPPKSIGDSINDFRKKCRDRVRSCETMLESMEAKYADICSFDSEYEDVEQELIEIDKQLSSLDDVGKVQADLMRYKTELRNLDKEKDELNVKKGIKESEKQRKEKELSTLALQDKQNRQIMLYKAYAQYMYDSLRMKYEEEEAKVREKLEKTVNEIFHDILGEGFSLKLNSKYDVEVVLNEIGGSSETSTAQNISIIFAFIAGVIQMARDSQNDDVGLLVSEPYPLVMDAPLSAFDKTRIQTVCDVLPKIAEQVIIFIKDADGEIAEEHLGNRIGRRLSFNAVNKVETYVTS</sequence>
<keyword evidence="7" id="KW-1185">Reference proteome</keyword>
<dbReference type="GO" id="GO:0005524">
    <property type="term" value="F:ATP binding"/>
    <property type="evidence" value="ECO:0007669"/>
    <property type="project" value="UniProtKB-KW"/>
</dbReference>
<evidence type="ECO:0000256" key="2">
    <source>
        <dbReference type="ARBA" id="ARBA00011322"/>
    </source>
</evidence>
<comment type="similarity">
    <text evidence="1">Belongs to the SMC family. SbcC subfamily.</text>
</comment>
<dbReference type="Gene3D" id="3.40.50.300">
    <property type="entry name" value="P-loop containing nucleotide triphosphate hydrolases"/>
    <property type="match status" value="2"/>
</dbReference>
<dbReference type="Proteomes" id="UP000605427">
    <property type="component" value="Unassembled WGS sequence"/>
</dbReference>
<dbReference type="SUPFAM" id="SSF52540">
    <property type="entry name" value="P-loop containing nucleoside triphosphate hydrolases"/>
    <property type="match status" value="1"/>
</dbReference>
<organism evidence="6 7">
    <name type="scientific">Saccharibacillus endophyticus</name>
    <dbReference type="NCBI Taxonomy" id="2060666"/>
    <lineage>
        <taxon>Bacteria</taxon>
        <taxon>Bacillati</taxon>
        <taxon>Bacillota</taxon>
        <taxon>Bacilli</taxon>
        <taxon>Bacillales</taxon>
        <taxon>Paenibacillaceae</taxon>
        <taxon>Saccharibacillus</taxon>
    </lineage>
</organism>
<dbReference type="PANTHER" id="PTHR32114">
    <property type="entry name" value="ABC TRANSPORTER ABCH.3"/>
    <property type="match status" value="1"/>
</dbReference>
<dbReference type="InterPro" id="IPR038729">
    <property type="entry name" value="Rad50/SbcC_AAA"/>
</dbReference>
<feature type="coiled-coil region" evidence="4">
    <location>
        <begin position="205"/>
        <end position="280"/>
    </location>
</feature>
<keyword evidence="6" id="KW-0547">Nucleotide-binding</keyword>